<keyword evidence="4" id="KW-1185">Reference proteome</keyword>
<gene>
    <name evidence="3" type="ORF">GCM10023116_24020</name>
</gene>
<evidence type="ECO:0000256" key="2">
    <source>
        <dbReference type="SAM" id="Phobius"/>
    </source>
</evidence>
<keyword evidence="2" id="KW-1133">Transmembrane helix</keyword>
<feature type="compositionally biased region" description="Polar residues" evidence="1">
    <location>
        <begin position="1"/>
        <end position="21"/>
    </location>
</feature>
<dbReference type="RefSeq" id="WP_345196212.1">
    <property type="nucleotide sequence ID" value="NZ_BAABFL010000364.1"/>
</dbReference>
<feature type="transmembrane region" description="Helical" evidence="2">
    <location>
        <begin position="122"/>
        <end position="145"/>
    </location>
</feature>
<reference evidence="4" key="1">
    <citation type="journal article" date="2019" name="Int. J. Syst. Evol. Microbiol.">
        <title>The Global Catalogue of Microorganisms (GCM) 10K type strain sequencing project: providing services to taxonomists for standard genome sequencing and annotation.</title>
        <authorList>
            <consortium name="The Broad Institute Genomics Platform"/>
            <consortium name="The Broad Institute Genome Sequencing Center for Infectious Disease"/>
            <person name="Wu L."/>
            <person name="Ma J."/>
        </authorList>
    </citation>
    <scope>NUCLEOTIDE SEQUENCE [LARGE SCALE GENOMIC DNA]</scope>
    <source>
        <strain evidence="4">JCM 17805</strain>
    </source>
</reference>
<evidence type="ECO:0000256" key="1">
    <source>
        <dbReference type="SAM" id="MobiDB-lite"/>
    </source>
</evidence>
<sequence length="200" mass="21061">MSSYDLTSPSATYGGSGFSNQRSHEDADMESVSFNRHHTGVASGIRGFLHRRAEGGCCPDRATCARKVKTVFVGLGKLLAGAVIVPGNIVFNTLLGFASGFVEGESKVVKAVYNKLADTNKPLAFAAAFVTAITVGLIPGAIFAVGRTMEGMVYGARNGVAMTINLGGSAWNEKANETLHTVHNRFLTAFGHSTVEYGVL</sequence>
<organism evidence="3 4">
    <name type="scientific">Kistimonas scapharcae</name>
    <dbReference type="NCBI Taxonomy" id="1036133"/>
    <lineage>
        <taxon>Bacteria</taxon>
        <taxon>Pseudomonadati</taxon>
        <taxon>Pseudomonadota</taxon>
        <taxon>Gammaproteobacteria</taxon>
        <taxon>Oceanospirillales</taxon>
        <taxon>Endozoicomonadaceae</taxon>
        <taxon>Kistimonas</taxon>
    </lineage>
</organism>
<proteinExistence type="predicted"/>
<name>A0ABP8V3G8_9GAMM</name>
<evidence type="ECO:0000313" key="4">
    <source>
        <dbReference type="Proteomes" id="UP001500604"/>
    </source>
</evidence>
<feature type="transmembrane region" description="Helical" evidence="2">
    <location>
        <begin position="78"/>
        <end position="102"/>
    </location>
</feature>
<accession>A0ABP8V3G8</accession>
<keyword evidence="2" id="KW-0472">Membrane</keyword>
<dbReference type="Proteomes" id="UP001500604">
    <property type="component" value="Unassembled WGS sequence"/>
</dbReference>
<comment type="caution">
    <text evidence="3">The sequence shown here is derived from an EMBL/GenBank/DDBJ whole genome shotgun (WGS) entry which is preliminary data.</text>
</comment>
<feature type="region of interest" description="Disordered" evidence="1">
    <location>
        <begin position="1"/>
        <end position="23"/>
    </location>
</feature>
<keyword evidence="2" id="KW-0812">Transmembrane</keyword>
<evidence type="ECO:0000313" key="3">
    <source>
        <dbReference type="EMBL" id="GAA4650119.1"/>
    </source>
</evidence>
<protein>
    <submittedName>
        <fullName evidence="3">Uncharacterized protein</fullName>
    </submittedName>
</protein>
<dbReference type="EMBL" id="BAABFL010000364">
    <property type="protein sequence ID" value="GAA4650119.1"/>
    <property type="molecule type" value="Genomic_DNA"/>
</dbReference>